<dbReference type="AlphaFoldDB" id="A0A0G3I3R1"/>
<name>A0A0G3I3R1_LIBAF</name>
<dbReference type="EMBL" id="CP004021">
    <property type="protein sequence ID" value="AKK20499.1"/>
    <property type="molecule type" value="Genomic_DNA"/>
</dbReference>
<dbReference type="Proteomes" id="UP000035503">
    <property type="component" value="Chromosome"/>
</dbReference>
<dbReference type="RefSeq" id="WP_047264469.1">
    <property type="nucleotide sequence ID" value="NZ_CP004021.1"/>
</dbReference>
<protein>
    <recommendedName>
        <fullName evidence="3">Lipoprotein</fullName>
    </recommendedName>
</protein>
<keyword evidence="2" id="KW-1185">Reference proteome</keyword>
<dbReference type="PATRIC" id="fig|1277257.4.peg.955"/>
<evidence type="ECO:0008006" key="3">
    <source>
        <dbReference type="Google" id="ProtNLM"/>
    </source>
</evidence>
<organism evidence="1 2">
    <name type="scientific">Candidatus Liberibacter africanus PTSAPSY</name>
    <dbReference type="NCBI Taxonomy" id="1277257"/>
    <lineage>
        <taxon>Bacteria</taxon>
        <taxon>Pseudomonadati</taxon>
        <taxon>Pseudomonadota</taxon>
        <taxon>Alphaproteobacteria</taxon>
        <taxon>Hyphomicrobiales</taxon>
        <taxon>Rhizobiaceae</taxon>
        <taxon>Liberibacter</taxon>
    </lineage>
</organism>
<accession>A0A0G3I3R1</accession>
<evidence type="ECO:0000313" key="1">
    <source>
        <dbReference type="EMBL" id="AKK20499.1"/>
    </source>
</evidence>
<dbReference type="KEGG" id="lau:G293_04420"/>
<dbReference type="PROSITE" id="PS51257">
    <property type="entry name" value="PROKAR_LIPOPROTEIN"/>
    <property type="match status" value="1"/>
</dbReference>
<gene>
    <name evidence="1" type="ORF">G293_04420</name>
</gene>
<evidence type="ECO:0000313" key="2">
    <source>
        <dbReference type="Proteomes" id="UP000035503"/>
    </source>
</evidence>
<sequence>MRISNSIFVLIAFTAMGLSSCNMQPEQPPPPRTMTDLAKEAVDRLTREASEKAQALIEEMSKKIKGG</sequence>
<proteinExistence type="predicted"/>
<reference evidence="1 2" key="1">
    <citation type="journal article" date="2015" name="Genome Announc.">
        <title>Complete Genome Sequence of 'Candidatus Liberibacter africanus,' a Bacterium Associated with Citrus Huanglongbing.</title>
        <authorList>
            <person name="Lin H."/>
            <person name="Pietersen G."/>
            <person name="Han C."/>
            <person name="Read D.A."/>
            <person name="Lou B."/>
            <person name="Gupta G."/>
            <person name="Civerolo E.L."/>
        </authorList>
    </citation>
    <scope>NUCLEOTIDE SEQUENCE [LARGE SCALE GENOMIC DNA]</scope>
    <source>
        <strain evidence="1 2">PTSAPSY</strain>
    </source>
</reference>